<dbReference type="AlphaFoldDB" id="A0A9N9IEB8"/>
<protein>
    <submittedName>
        <fullName evidence="1">9185_t:CDS:1</fullName>
    </submittedName>
</protein>
<keyword evidence="2" id="KW-1185">Reference proteome</keyword>
<dbReference type="OrthoDB" id="10601103at2759"/>
<dbReference type="Proteomes" id="UP000789405">
    <property type="component" value="Unassembled WGS sequence"/>
</dbReference>
<evidence type="ECO:0000313" key="2">
    <source>
        <dbReference type="Proteomes" id="UP000789405"/>
    </source>
</evidence>
<comment type="caution">
    <text evidence="1">The sequence shown here is derived from an EMBL/GenBank/DDBJ whole genome shotgun (WGS) entry which is preliminary data.</text>
</comment>
<evidence type="ECO:0000313" key="1">
    <source>
        <dbReference type="EMBL" id="CAG8731993.1"/>
    </source>
</evidence>
<accession>A0A9N9IEB8</accession>
<reference evidence="1" key="1">
    <citation type="submission" date="2021-06" db="EMBL/GenBank/DDBJ databases">
        <authorList>
            <person name="Kallberg Y."/>
            <person name="Tangrot J."/>
            <person name="Rosling A."/>
        </authorList>
    </citation>
    <scope>NUCLEOTIDE SEQUENCE</scope>
    <source>
        <strain evidence="1">MA453B</strain>
    </source>
</reference>
<gene>
    <name evidence="1" type="ORF">DERYTH_LOCUS15207</name>
</gene>
<proteinExistence type="predicted"/>
<organism evidence="1 2">
    <name type="scientific">Dentiscutata erythropus</name>
    <dbReference type="NCBI Taxonomy" id="1348616"/>
    <lineage>
        <taxon>Eukaryota</taxon>
        <taxon>Fungi</taxon>
        <taxon>Fungi incertae sedis</taxon>
        <taxon>Mucoromycota</taxon>
        <taxon>Glomeromycotina</taxon>
        <taxon>Glomeromycetes</taxon>
        <taxon>Diversisporales</taxon>
        <taxon>Gigasporaceae</taxon>
        <taxon>Dentiscutata</taxon>
    </lineage>
</organism>
<name>A0A9N9IEB8_9GLOM</name>
<dbReference type="EMBL" id="CAJVPY010012128">
    <property type="protein sequence ID" value="CAG8731993.1"/>
    <property type="molecule type" value="Genomic_DNA"/>
</dbReference>
<sequence length="386" mass="45469">MIPIPPLLLFSGLVVGFSILFTNTINKSGSDHSEKIEDRLFINETNEVSCPVLSKRTSFFIEKIFHLYNQNTKKKLKHKRSLIVKTSYNFQIITELFFHLFFGTILCERKTQNIYFNFIDNYNQPYKIRNNGIDQNIYSTLIYYRSNRTINNCLFQSLNFEVIKIIENSLFHHNQFYKVPPAKNLIIGLHYYSYSASYIEIECSKYLYSYSIIQSLQMTSTLKSEDYKTPNGNNVLEQDNSSNIKNIDSYLSYEFQSLRTTNMNDTFVININKINILNDTIKNIELQLKEIRDSVEERIRLSEEIIDIESIHQNLFDSTINISIGECNEFEILYLNKIRNDVAILKEGIAEFNIRFCGAYEIDEIIVKEVLYFLRNRIKFPGRLRI</sequence>